<dbReference type="Gene3D" id="4.10.1110.10">
    <property type="entry name" value="AN1-like Zinc finger"/>
    <property type="match status" value="1"/>
</dbReference>
<dbReference type="PROSITE" id="PS51039">
    <property type="entry name" value="ZF_AN1"/>
    <property type="match status" value="1"/>
</dbReference>
<keyword evidence="2 4" id="KW-0863">Zinc-finger</keyword>
<dbReference type="EMBL" id="LT635756">
    <property type="protein sequence ID" value="SGZ47442.1"/>
    <property type="molecule type" value="Genomic_DNA"/>
</dbReference>
<dbReference type="GO" id="GO:0008270">
    <property type="term" value="F:zinc ion binding"/>
    <property type="evidence" value="ECO:0007669"/>
    <property type="project" value="UniProtKB-KW"/>
</dbReference>
<dbReference type="SMART" id="SM00154">
    <property type="entry name" value="ZnF_AN1"/>
    <property type="match status" value="1"/>
</dbReference>
<evidence type="ECO:0000256" key="4">
    <source>
        <dbReference type="PROSITE-ProRule" id="PRU00449"/>
    </source>
</evidence>
<dbReference type="OrthoDB" id="431929at2759"/>
<sequence length="274" mass="30364">MSVSVKANNLFMNKVKTPSEDQGILNLGKHCFKCSELDFLPFHCEFCNHTYCSKHRGLETHDCVGRAEKNHVPKVYSGPTAASLFPDHAQRQKQLNELLQPPKATTIALKQLNTSPKSNPVMKLTKFLHLQRLKRASGSKSGIFGKSKLVTPSKVVEIANIKKTAKGAANVNVADRVYLWVLYINQNEDELDKINVQRDRKGVWVLKAWSVGRALDLVLDVMGIVNKNNATQQASERLNLFVVKDEVPVVLETGKKVGAALASGDTLYLVKGSM</sequence>
<keyword evidence="3" id="KW-0862">Zinc</keyword>
<keyword evidence="7" id="KW-1185">Reference proteome</keyword>
<feature type="domain" description="AN1-type" evidence="5">
    <location>
        <begin position="25"/>
        <end position="71"/>
    </location>
</feature>
<dbReference type="InterPro" id="IPR000058">
    <property type="entry name" value="Znf_AN1"/>
</dbReference>
<proteinExistence type="predicted"/>
<dbReference type="SUPFAM" id="SSF118310">
    <property type="entry name" value="AN1-like Zinc finger"/>
    <property type="match status" value="1"/>
</dbReference>
<dbReference type="STRING" id="45354.A0A1L0BAE3"/>
<dbReference type="Pfam" id="PF01428">
    <property type="entry name" value="zf-AN1"/>
    <property type="match status" value="1"/>
</dbReference>
<dbReference type="Pfam" id="PF25327">
    <property type="entry name" value="UBL_ZFAND1"/>
    <property type="match status" value="1"/>
</dbReference>
<gene>
    <name evidence="6" type="ORF">SAMEA4029010_CIC11G00000000199</name>
</gene>
<dbReference type="InterPro" id="IPR035896">
    <property type="entry name" value="AN1-like_Znf"/>
</dbReference>
<reference evidence="6 7" key="1">
    <citation type="submission" date="2016-10" db="EMBL/GenBank/DDBJ databases">
        <authorList>
            <person name="de Groot N.N."/>
        </authorList>
    </citation>
    <scope>NUCLEOTIDE SEQUENCE [LARGE SCALE GENOMIC DNA]</scope>
    <source>
        <strain evidence="6 7">CBS 141442</strain>
    </source>
</reference>
<dbReference type="AlphaFoldDB" id="A0A1L0BAE3"/>
<evidence type="ECO:0000313" key="6">
    <source>
        <dbReference type="EMBL" id="SGZ47442.1"/>
    </source>
</evidence>
<name>A0A1L0BAE3_9ASCO</name>
<dbReference type="InterPro" id="IPR057358">
    <property type="entry name" value="UBL_ZFAND1-like"/>
</dbReference>
<evidence type="ECO:0000256" key="3">
    <source>
        <dbReference type="ARBA" id="ARBA00022833"/>
    </source>
</evidence>
<evidence type="ECO:0000313" key="7">
    <source>
        <dbReference type="Proteomes" id="UP000182334"/>
    </source>
</evidence>
<keyword evidence="1" id="KW-0479">Metal-binding</keyword>
<evidence type="ECO:0000256" key="1">
    <source>
        <dbReference type="ARBA" id="ARBA00022723"/>
    </source>
</evidence>
<protein>
    <submittedName>
        <fullName evidence="6">CIC11C00000000199</fullName>
    </submittedName>
</protein>
<evidence type="ECO:0000259" key="5">
    <source>
        <dbReference type="PROSITE" id="PS51039"/>
    </source>
</evidence>
<dbReference type="Proteomes" id="UP000182334">
    <property type="component" value="Chromosome I"/>
</dbReference>
<evidence type="ECO:0000256" key="2">
    <source>
        <dbReference type="ARBA" id="ARBA00022771"/>
    </source>
</evidence>
<organism evidence="6 7">
    <name type="scientific">Sungouiella intermedia</name>
    <dbReference type="NCBI Taxonomy" id="45354"/>
    <lineage>
        <taxon>Eukaryota</taxon>
        <taxon>Fungi</taxon>
        <taxon>Dikarya</taxon>
        <taxon>Ascomycota</taxon>
        <taxon>Saccharomycotina</taxon>
        <taxon>Pichiomycetes</taxon>
        <taxon>Metschnikowiaceae</taxon>
        <taxon>Sungouiella</taxon>
    </lineage>
</organism>
<accession>A0A1L0BAE3</accession>